<gene>
    <name evidence="2" type="ORF">GXW71_01965</name>
</gene>
<keyword evidence="3" id="KW-1185">Reference proteome</keyword>
<evidence type="ECO:0000313" key="3">
    <source>
        <dbReference type="Proteomes" id="UP001196870"/>
    </source>
</evidence>
<protein>
    <submittedName>
        <fullName evidence="2">Uncharacterized protein</fullName>
    </submittedName>
</protein>
<proteinExistence type="predicted"/>
<keyword evidence="1" id="KW-0732">Signal</keyword>
<feature type="chain" id="PRO_5046621860" evidence="1">
    <location>
        <begin position="30"/>
        <end position="629"/>
    </location>
</feature>
<dbReference type="EMBL" id="JAAGBB010000002">
    <property type="protein sequence ID" value="MBR0663111.1"/>
    <property type="molecule type" value="Genomic_DNA"/>
</dbReference>
<organism evidence="2 3">
    <name type="scientific">Plastoroseomonas hellenica</name>
    <dbReference type="NCBI Taxonomy" id="2687306"/>
    <lineage>
        <taxon>Bacteria</taxon>
        <taxon>Pseudomonadati</taxon>
        <taxon>Pseudomonadota</taxon>
        <taxon>Alphaproteobacteria</taxon>
        <taxon>Acetobacterales</taxon>
        <taxon>Acetobacteraceae</taxon>
        <taxon>Plastoroseomonas</taxon>
    </lineage>
</organism>
<name>A0ABS5ES33_9PROT</name>
<sequence length="629" mass="65380">MPRYPKARLVALPILASLVFLPAAPPAMAQQGPAAGIQGGAAPFAVRPQDAANFPPLQPDQPVAVQLRPRQSAFFRIAPEAGGDVVVITRRLGRGTDTVLQVLDGNGRSITEDDDGGDEQLASRVEIAAGDRAALVRAGILGDGGGSFEVLLTRAAPAPPQNFAMTLGQAAANQTPVATGQAIPIRLRRNQQAFFRLPEGDLLAFTQNLARNTDTVLALLDGAGRVLVEDDDGGEGLASLVEVAASQRRPLFLRAGILGNGAGQFELMVQAAPPAPPADFPTTLVEAATRPALSVGQTTRLTLRPRQAAYFRLPEGERDLVALTRGLSQGADTVLALVDGSGRMLSQDDDGGDEQLASRVEISASHRQPLFLRAALLGNEGGSFDLALEAFVAPPPPNFPTSVEAANAAPPLAVGQQVPIRLTAGQSAYFRLPDGDLIALTRALVRNTDTVLAVLDAQGNVVAEDDDGGGGLASRIEITAGERRPLILRAGTLDGGAGGFELVLEGDAPQAGGGTAFPTSLAAAAAAPVLGLGEPVAIRLRRGQQAFFRVPEGAIAALTRNLQDNTDTVLALLDETGAVLVEDDDGGGGLASRLLIEAERKRPLFIRASVFGDSTGGRFELMLERAMPR</sequence>
<evidence type="ECO:0000256" key="1">
    <source>
        <dbReference type="SAM" id="SignalP"/>
    </source>
</evidence>
<evidence type="ECO:0000313" key="2">
    <source>
        <dbReference type="EMBL" id="MBR0663111.1"/>
    </source>
</evidence>
<accession>A0ABS5ES33</accession>
<reference evidence="3" key="1">
    <citation type="journal article" date="2021" name="Syst. Appl. Microbiol.">
        <title>Roseomonas hellenica sp. nov., isolated from roots of wild-growing Alkanna tinctoria.</title>
        <authorList>
            <person name="Rat A."/>
            <person name="Naranjo H.D."/>
            <person name="Lebbe L."/>
            <person name="Cnockaert M."/>
            <person name="Krigas N."/>
            <person name="Grigoriadou K."/>
            <person name="Maloupa E."/>
            <person name="Willems A."/>
        </authorList>
    </citation>
    <scope>NUCLEOTIDE SEQUENCE [LARGE SCALE GENOMIC DNA]</scope>
    <source>
        <strain evidence="3">LMG 31523</strain>
    </source>
</reference>
<comment type="caution">
    <text evidence="2">The sequence shown here is derived from an EMBL/GenBank/DDBJ whole genome shotgun (WGS) entry which is preliminary data.</text>
</comment>
<dbReference type="Proteomes" id="UP001196870">
    <property type="component" value="Unassembled WGS sequence"/>
</dbReference>
<feature type="signal peptide" evidence="1">
    <location>
        <begin position="1"/>
        <end position="29"/>
    </location>
</feature>
<dbReference type="RefSeq" id="WP_211850708.1">
    <property type="nucleotide sequence ID" value="NZ_JAAGBB010000002.1"/>
</dbReference>